<sequence>MEVVIENTAEDLGERAAERIAQLVAGRPRPVLGVATGSSPLSTYAALARRVDAGLDLGGASVFALDEYLGLPADDPNSYRATIQRTVTGPLHLDPERVQVLDGSAADPQEACRRFEDAIRAAGGVDVQLLGIGGNGHIGFNEPGSPLDSRTRVQPLSEATRQANARFFDDPAQVPTHCLTQGLGTIMESRHVVLVAQGEQKAAAVAAALTGPVGPDCPASVLQRHPSVLVVLDPAAAGGLRQSAAMQ</sequence>
<keyword evidence="1" id="KW-0378">Hydrolase</keyword>
<keyword evidence="2" id="KW-0119">Carbohydrate metabolism</keyword>
<dbReference type="CDD" id="cd01399">
    <property type="entry name" value="GlcN6P_deaminase"/>
    <property type="match status" value="1"/>
</dbReference>
<accession>A0ABW4RXK5</accession>
<dbReference type="PANTHER" id="PTHR11280:SF5">
    <property type="entry name" value="GLUCOSAMINE-6-PHOSPHATE ISOMERASE"/>
    <property type="match status" value="1"/>
</dbReference>
<dbReference type="Pfam" id="PF01182">
    <property type="entry name" value="Glucosamine_iso"/>
    <property type="match status" value="1"/>
</dbReference>
<dbReference type="EMBL" id="JBHUFZ010000028">
    <property type="protein sequence ID" value="MFD1890912.1"/>
    <property type="molecule type" value="Genomic_DNA"/>
</dbReference>
<keyword evidence="5" id="KW-1185">Reference proteome</keyword>
<dbReference type="InterPro" id="IPR037171">
    <property type="entry name" value="NagB/RpiA_transferase-like"/>
</dbReference>
<dbReference type="InterPro" id="IPR004547">
    <property type="entry name" value="Glucosamine6P_isomerase"/>
</dbReference>
<name>A0ABW4RXK5_9ACTN</name>
<dbReference type="RefSeq" id="WP_343874511.1">
    <property type="nucleotide sequence ID" value="NZ_BAAAIX010000026.1"/>
</dbReference>
<dbReference type="InterPro" id="IPR006148">
    <property type="entry name" value="Glc/Gal-6P_isomerase"/>
</dbReference>
<evidence type="ECO:0000313" key="4">
    <source>
        <dbReference type="EMBL" id="MFD1890912.1"/>
    </source>
</evidence>
<dbReference type="InterPro" id="IPR018321">
    <property type="entry name" value="Glucosamine6P_isomerase_CS"/>
</dbReference>
<comment type="caution">
    <text evidence="4">The sequence shown here is derived from an EMBL/GenBank/DDBJ whole genome shotgun (WGS) entry which is preliminary data.</text>
</comment>
<organism evidence="4 5">
    <name type="scientific">Luteococcus peritonei</name>
    <dbReference type="NCBI Taxonomy" id="88874"/>
    <lineage>
        <taxon>Bacteria</taxon>
        <taxon>Bacillati</taxon>
        <taxon>Actinomycetota</taxon>
        <taxon>Actinomycetes</taxon>
        <taxon>Propionibacteriales</taxon>
        <taxon>Propionibacteriaceae</taxon>
        <taxon>Luteococcus</taxon>
    </lineage>
</organism>
<evidence type="ECO:0000256" key="2">
    <source>
        <dbReference type="ARBA" id="ARBA00023277"/>
    </source>
</evidence>
<dbReference type="Gene3D" id="3.40.50.1360">
    <property type="match status" value="1"/>
</dbReference>
<dbReference type="SUPFAM" id="SSF100950">
    <property type="entry name" value="NagB/RpiA/CoA transferase-like"/>
    <property type="match status" value="1"/>
</dbReference>
<dbReference type="Proteomes" id="UP001597326">
    <property type="component" value="Unassembled WGS sequence"/>
</dbReference>
<dbReference type="PROSITE" id="PS01161">
    <property type="entry name" value="GLC_GALNAC_ISOMERASE"/>
    <property type="match status" value="1"/>
</dbReference>
<reference evidence="5" key="1">
    <citation type="journal article" date="2019" name="Int. J. Syst. Evol. Microbiol.">
        <title>The Global Catalogue of Microorganisms (GCM) 10K type strain sequencing project: providing services to taxonomists for standard genome sequencing and annotation.</title>
        <authorList>
            <consortium name="The Broad Institute Genomics Platform"/>
            <consortium name="The Broad Institute Genome Sequencing Center for Infectious Disease"/>
            <person name="Wu L."/>
            <person name="Ma J."/>
        </authorList>
    </citation>
    <scope>NUCLEOTIDE SEQUENCE [LARGE SCALE GENOMIC DNA]</scope>
    <source>
        <strain evidence="5">CAIM 431</strain>
    </source>
</reference>
<evidence type="ECO:0000313" key="5">
    <source>
        <dbReference type="Proteomes" id="UP001597326"/>
    </source>
</evidence>
<evidence type="ECO:0000256" key="1">
    <source>
        <dbReference type="ARBA" id="ARBA00022801"/>
    </source>
</evidence>
<feature type="domain" description="Glucosamine/galactosamine-6-phosphate isomerase" evidence="3">
    <location>
        <begin position="7"/>
        <end position="225"/>
    </location>
</feature>
<dbReference type="PANTHER" id="PTHR11280">
    <property type="entry name" value="GLUCOSAMINE-6-PHOSPHATE ISOMERASE"/>
    <property type="match status" value="1"/>
</dbReference>
<evidence type="ECO:0000259" key="3">
    <source>
        <dbReference type="Pfam" id="PF01182"/>
    </source>
</evidence>
<proteinExistence type="predicted"/>
<protein>
    <submittedName>
        <fullName evidence="4">Glucosamine-6-phosphate deaminase</fullName>
    </submittedName>
</protein>
<gene>
    <name evidence="4" type="ORF">ACFSCS_12070</name>
</gene>